<dbReference type="EMBL" id="CAOQHR010000011">
    <property type="protein sequence ID" value="CAI6341114.1"/>
    <property type="molecule type" value="Genomic_DNA"/>
</dbReference>
<evidence type="ECO:0000313" key="2">
    <source>
        <dbReference type="Proteomes" id="UP001152607"/>
    </source>
</evidence>
<gene>
    <name evidence="1" type="ORF">PDIGIT_LOCUS14305</name>
</gene>
<accession>A0A9W4UTB8</accession>
<proteinExistence type="predicted"/>
<reference evidence="1" key="1">
    <citation type="submission" date="2023-01" db="EMBL/GenBank/DDBJ databases">
        <authorList>
            <person name="Van Ghelder C."/>
            <person name="Rancurel C."/>
        </authorList>
    </citation>
    <scope>NUCLEOTIDE SEQUENCE</scope>
    <source>
        <strain evidence="1">CNCM I-4278</strain>
    </source>
</reference>
<name>A0A9W4UTB8_9PLEO</name>
<sequence>MTVRRDHRARLPPPTPDLALAALGPALVARCSYSPNSLIPTARTLMYHVLYPPGSTCIDLCSHVSMSASIHITSCVNFLLNQSDINHRFHPTAASGCCLGHDCIPPLYASWEPGNKEKKKESQSSVHTLPYYSLNPPSLYRSSQRGLRRGTCQLARDYSLVHSSFTGNPICLLTHPPTIYLTLLAYIGR</sequence>
<comment type="caution">
    <text evidence="1">The sequence shown here is derived from an EMBL/GenBank/DDBJ whole genome shotgun (WGS) entry which is preliminary data.</text>
</comment>
<evidence type="ECO:0000313" key="1">
    <source>
        <dbReference type="EMBL" id="CAI6341114.1"/>
    </source>
</evidence>
<organism evidence="1 2">
    <name type="scientific">Periconia digitata</name>
    <dbReference type="NCBI Taxonomy" id="1303443"/>
    <lineage>
        <taxon>Eukaryota</taxon>
        <taxon>Fungi</taxon>
        <taxon>Dikarya</taxon>
        <taxon>Ascomycota</taxon>
        <taxon>Pezizomycotina</taxon>
        <taxon>Dothideomycetes</taxon>
        <taxon>Pleosporomycetidae</taxon>
        <taxon>Pleosporales</taxon>
        <taxon>Massarineae</taxon>
        <taxon>Periconiaceae</taxon>
        <taxon>Periconia</taxon>
    </lineage>
</organism>
<protein>
    <submittedName>
        <fullName evidence="1">Uncharacterized protein</fullName>
    </submittedName>
</protein>
<dbReference type="AlphaFoldDB" id="A0A9W4UTB8"/>
<keyword evidence="2" id="KW-1185">Reference proteome</keyword>
<dbReference type="Proteomes" id="UP001152607">
    <property type="component" value="Unassembled WGS sequence"/>
</dbReference>